<keyword evidence="1" id="KW-0732">Signal</keyword>
<dbReference type="WBParaSite" id="ALUE_0001755301-mRNA-1">
    <property type="protein sequence ID" value="ALUE_0001755301-mRNA-1"/>
    <property type="gene ID" value="ALUE_0001755301"/>
</dbReference>
<proteinExistence type="predicted"/>
<evidence type="ECO:0000256" key="1">
    <source>
        <dbReference type="SAM" id="SignalP"/>
    </source>
</evidence>
<protein>
    <submittedName>
        <fullName evidence="3">Laminin N-terminal domain-containing protein</fullName>
    </submittedName>
</protein>
<organism evidence="2 3">
    <name type="scientific">Ascaris lumbricoides</name>
    <name type="common">Giant roundworm</name>
    <dbReference type="NCBI Taxonomy" id="6252"/>
    <lineage>
        <taxon>Eukaryota</taxon>
        <taxon>Metazoa</taxon>
        <taxon>Ecdysozoa</taxon>
        <taxon>Nematoda</taxon>
        <taxon>Chromadorea</taxon>
        <taxon>Rhabditida</taxon>
        <taxon>Spirurina</taxon>
        <taxon>Ascaridomorpha</taxon>
        <taxon>Ascaridoidea</taxon>
        <taxon>Ascarididae</taxon>
        <taxon>Ascaris</taxon>
    </lineage>
</organism>
<keyword evidence="2" id="KW-1185">Reference proteome</keyword>
<evidence type="ECO:0000313" key="3">
    <source>
        <dbReference type="WBParaSite" id="ALUE_0001755301-mRNA-1"/>
    </source>
</evidence>
<name>A0A0M3IGT6_ASCLU</name>
<feature type="signal peptide" evidence="1">
    <location>
        <begin position="1"/>
        <end position="23"/>
    </location>
</feature>
<reference evidence="3" key="1">
    <citation type="submission" date="2017-02" db="UniProtKB">
        <authorList>
            <consortium name="WormBaseParasite"/>
        </authorList>
    </citation>
    <scope>IDENTIFICATION</scope>
</reference>
<sequence length="51" mass="5721">MLSHRTHRLTLLVIIITIIFALSASVERRCPDGTLAEKGDHLSLCSKEFIN</sequence>
<accession>A0A0M3IGT6</accession>
<evidence type="ECO:0000313" key="2">
    <source>
        <dbReference type="Proteomes" id="UP000036681"/>
    </source>
</evidence>
<dbReference type="Proteomes" id="UP000036681">
    <property type="component" value="Unplaced"/>
</dbReference>
<dbReference type="AlphaFoldDB" id="A0A0M3IGT6"/>
<feature type="chain" id="PRO_5005656946" evidence="1">
    <location>
        <begin position="24"/>
        <end position="51"/>
    </location>
</feature>